<evidence type="ECO:0000256" key="2">
    <source>
        <dbReference type="ARBA" id="ARBA00023098"/>
    </source>
</evidence>
<dbReference type="PANTHER" id="PTHR32176">
    <property type="entry name" value="XYLOSE ISOMERASE"/>
    <property type="match status" value="1"/>
</dbReference>
<dbReference type="PROSITE" id="PS51635">
    <property type="entry name" value="PNPLA"/>
    <property type="match status" value="1"/>
</dbReference>
<keyword evidence="5" id="KW-0812">Transmembrane</keyword>
<organism evidence="7 9">
    <name type="scientific">Didymodactylos carnosus</name>
    <dbReference type="NCBI Taxonomy" id="1234261"/>
    <lineage>
        <taxon>Eukaryota</taxon>
        <taxon>Metazoa</taxon>
        <taxon>Spiralia</taxon>
        <taxon>Gnathifera</taxon>
        <taxon>Rotifera</taxon>
        <taxon>Eurotatoria</taxon>
        <taxon>Bdelloidea</taxon>
        <taxon>Philodinida</taxon>
        <taxon>Philodinidae</taxon>
        <taxon>Didymodactylos</taxon>
    </lineage>
</organism>
<keyword evidence="4" id="KW-0442">Lipid degradation</keyword>
<name>A0A815IUE7_9BILA</name>
<dbReference type="Proteomes" id="UP000663829">
    <property type="component" value="Unassembled WGS sequence"/>
</dbReference>
<evidence type="ECO:0000256" key="4">
    <source>
        <dbReference type="PROSITE-ProRule" id="PRU01161"/>
    </source>
</evidence>
<evidence type="ECO:0000313" key="9">
    <source>
        <dbReference type="Proteomes" id="UP000663829"/>
    </source>
</evidence>
<reference evidence="7" key="1">
    <citation type="submission" date="2021-02" db="EMBL/GenBank/DDBJ databases">
        <authorList>
            <person name="Nowell W R."/>
        </authorList>
    </citation>
    <scope>NUCLEOTIDE SEQUENCE</scope>
</reference>
<protein>
    <recommendedName>
        <fullName evidence="6">PNPLA domain-containing protein</fullName>
    </recommendedName>
</protein>
<proteinExistence type="inferred from homology"/>
<keyword evidence="2 4" id="KW-0443">Lipid metabolism</keyword>
<dbReference type="PROSITE" id="PS50005">
    <property type="entry name" value="TPR"/>
    <property type="match status" value="1"/>
</dbReference>
<comment type="caution">
    <text evidence="7">The sequence shown here is derived from an EMBL/GenBank/DDBJ whole genome shotgun (WGS) entry which is preliminary data.</text>
</comment>
<keyword evidence="3" id="KW-0802">TPR repeat</keyword>
<dbReference type="CDD" id="cd07199">
    <property type="entry name" value="Pat17_PNPLA8_PNPLA9_like"/>
    <property type="match status" value="1"/>
</dbReference>
<feature type="transmembrane region" description="Helical" evidence="5">
    <location>
        <begin position="388"/>
        <end position="405"/>
    </location>
</feature>
<evidence type="ECO:0000313" key="7">
    <source>
        <dbReference type="EMBL" id="CAF1373555.1"/>
    </source>
</evidence>
<dbReference type="InterPro" id="IPR002641">
    <property type="entry name" value="PNPLA_dom"/>
</dbReference>
<evidence type="ECO:0000313" key="8">
    <source>
        <dbReference type="EMBL" id="CAF4262072.1"/>
    </source>
</evidence>
<evidence type="ECO:0000256" key="1">
    <source>
        <dbReference type="ARBA" id="ARBA00010240"/>
    </source>
</evidence>
<gene>
    <name evidence="7" type="ORF">GPM918_LOCUS31975</name>
    <name evidence="8" type="ORF">SRO942_LOCUS32630</name>
</gene>
<evidence type="ECO:0000256" key="5">
    <source>
        <dbReference type="SAM" id="Phobius"/>
    </source>
</evidence>
<feature type="short sequence motif" description="GXGXXG" evidence="4">
    <location>
        <begin position="1147"/>
        <end position="1152"/>
    </location>
</feature>
<evidence type="ECO:0000256" key="3">
    <source>
        <dbReference type="PROSITE-ProRule" id="PRU00339"/>
    </source>
</evidence>
<feature type="repeat" description="TPR" evidence="3">
    <location>
        <begin position="1068"/>
        <end position="1101"/>
    </location>
</feature>
<dbReference type="Proteomes" id="UP000681722">
    <property type="component" value="Unassembled WGS sequence"/>
</dbReference>
<comment type="similarity">
    <text evidence="1">Belongs to the patatin family.</text>
</comment>
<feature type="short sequence motif" description="DGA/G" evidence="4">
    <location>
        <begin position="1320"/>
        <end position="1322"/>
    </location>
</feature>
<dbReference type="EMBL" id="CAJOBC010077056">
    <property type="protein sequence ID" value="CAF4262072.1"/>
    <property type="molecule type" value="Genomic_DNA"/>
</dbReference>
<keyword evidence="5" id="KW-1133">Transmembrane helix</keyword>
<keyword evidence="9" id="KW-1185">Reference proteome</keyword>
<keyword evidence="4" id="KW-0378">Hydrolase</keyword>
<dbReference type="InterPro" id="IPR019734">
    <property type="entry name" value="TPR_rpt"/>
</dbReference>
<feature type="domain" description="PNPLA" evidence="6">
    <location>
        <begin position="1143"/>
        <end position="1333"/>
    </location>
</feature>
<evidence type="ECO:0000259" key="6">
    <source>
        <dbReference type="PROSITE" id="PS51635"/>
    </source>
</evidence>
<dbReference type="Pfam" id="PF01734">
    <property type="entry name" value="Patatin"/>
    <property type="match status" value="1"/>
</dbReference>
<keyword evidence="5" id="KW-0472">Membrane</keyword>
<accession>A0A815IUE7</accession>
<dbReference type="OrthoDB" id="9998572at2759"/>
<dbReference type="GO" id="GO:0004620">
    <property type="term" value="F:phospholipase activity"/>
    <property type="evidence" value="ECO:0007669"/>
    <property type="project" value="TreeGrafter"/>
</dbReference>
<feature type="active site" description="Nucleophile" evidence="4">
    <location>
        <position position="1181"/>
    </location>
</feature>
<dbReference type="SUPFAM" id="SSF52151">
    <property type="entry name" value="FabD/lysophospholipase-like"/>
    <property type="match status" value="1"/>
</dbReference>
<dbReference type="InterPro" id="IPR016035">
    <property type="entry name" value="Acyl_Trfase/lysoPLipase"/>
</dbReference>
<feature type="active site" description="Proton acceptor" evidence="4">
    <location>
        <position position="1320"/>
    </location>
</feature>
<feature type="transmembrane region" description="Helical" evidence="5">
    <location>
        <begin position="509"/>
        <end position="530"/>
    </location>
</feature>
<dbReference type="GO" id="GO:0016042">
    <property type="term" value="P:lipid catabolic process"/>
    <property type="evidence" value="ECO:0007669"/>
    <property type="project" value="UniProtKB-UniRule"/>
</dbReference>
<dbReference type="PANTHER" id="PTHR32176:SF92">
    <property type="entry name" value="XYLOSE ISOMERASE"/>
    <property type="match status" value="1"/>
</dbReference>
<dbReference type="GO" id="GO:0047372">
    <property type="term" value="F:monoacylglycerol lipase activity"/>
    <property type="evidence" value="ECO:0007669"/>
    <property type="project" value="TreeGrafter"/>
</dbReference>
<feature type="short sequence motif" description="GXSXG" evidence="4">
    <location>
        <begin position="1179"/>
        <end position="1183"/>
    </location>
</feature>
<dbReference type="EMBL" id="CAJNOQ010016046">
    <property type="protein sequence ID" value="CAF1373555.1"/>
    <property type="molecule type" value="Genomic_DNA"/>
</dbReference>
<dbReference type="Gene3D" id="3.40.1090.10">
    <property type="entry name" value="Cytosolic phospholipase A2 catalytic domain"/>
    <property type="match status" value="1"/>
</dbReference>
<sequence length="1460" mass="167900">MENISDLNDSISKAFDVVITSLTEETLDSSAIERQFNELSEQITDFEGVSYPHFIEHRYRFHLLRLGYYEKMKNEEKRKKEEKLLLKYTSLRSQNVVKETFIGTDQTSNNKTKDDSESSWEIILNLVSSLVQSQNTDQITNTLKKISQLLISIFQHPIQTLDQYYLLQNNCKNVQSLFETLKVNELDTVLEENNHERVNNLDLLIEIIDLVLNSLENRQEYFANILLSDLPHLDEMLFHNIPKTEQCITRRHKEWVRLFHSDKHRANPVFDELMKHINSTRDRHLSKVHSLCAKSIVVQNEIDEGHKHAELSMTFKKRFKSGGDEELNVEQLEKLFTFEALTAFEHYRAALKSLGKMAHNEADILQRAQILEWMALVMRLSGKHNIEAQLYIVAAIYIITLLGMTEQLYQRLRKLQIALEKYQGLARNTITEMDAAASSNTNRELILCTNPKLSSREIHDETQVFIREAILRKCVVRSAQIVDLSVENQFGVDSSFQTSTGRYLQVRGILASAFLPLAAEFIIAGGSWMWNKIVFKNDQNRSSVQVLSDEYPIRLSLNKLMEDAVKFYNNEEYAKFIQDLSKSYYQDRQLMDTKLGSETISVEIRVDQLIRPLLKHGFRADKIAHLLILIGEVLLRGIDFADPTRKNPEHTALLEQSKILFQGVYDSEQLSKAAVQLDERVQKYHQLKITKAAKKILASVSEKDIEDSHEAPYSDRLAGYCKLARLNYAIACLLAGGKDNFERCKQSLKILKSSENTYHDRFFVIPDERIQALEDLLSAFGMDDDNTNLANPSGMCTIASNITVDVKNIRYLKTDLGYRACNFVEEVDANSDQLIMLPCLVPGELGFNCEMFIQYVSEKYSSSDQLILELLHQERVSNLSEWAIKFRSNKKIFQHRAYLPLLSAFGNIKIQPCDIIQDEQYGIVFEASHPVIDYVPGRSGLRELFVVVRGEQDHISCLFTLVPIEITHLQWQLNNTPENHPERAVILLRIAEHYMNEAHQNDKQNHLAALIDWQKAQDYYAQVLSVKEVATKQHLASAELGYCKCLLKQHRYSRINERLSSGDRSWSADVWLVYAQAQRNIGEYKIAKYGIQQAIRLEPLNCEVRREEKAIKMKDERIQVNERLDLSYNFPGRSNEKPFYNILSIDGGGIRGVIPAIWLMALEHKIKRPISSLFHVVAGTSTGAIIAAGLTTPSLEDPSKPYQAYELVQLYRAKAEQVFSRNPSFLSRVRASLLQESKYVDEGRHMLFYEYFGGSKLSNTLSELVIPVVKSGSNATDIFTRRASRRDLTEDSLLTEILMCTTAAPTYFPPYRLKNTVYIDGGVQANNPSMIAYDHILDIYPNCDKNRIRLLSLGTGDYVPDPLNPDAGRNLLFWARNYQSVLKVLMDGPQNNIDLHLHRTLGSNYYRWQIWLENPIELDDFREASIDRLVDLAHGHLEEMEAYDNRHRLGRLIEDLRSSS</sequence>